<dbReference type="InterPro" id="IPR018232">
    <property type="entry name" value="Glyco_hydro_37_CS"/>
</dbReference>
<evidence type="ECO:0000313" key="4">
    <source>
        <dbReference type="Proteomes" id="UP000031327"/>
    </source>
</evidence>
<evidence type="ECO:0000256" key="1">
    <source>
        <dbReference type="ARBA" id="ARBA00022801"/>
    </source>
</evidence>
<keyword evidence="2" id="KW-0326">Glycosidase</keyword>
<dbReference type="PRINTS" id="PR00744">
    <property type="entry name" value="GLHYDRLASE37"/>
</dbReference>
<accession>A0A0C1QMX8</accession>
<evidence type="ECO:0000313" key="3">
    <source>
        <dbReference type="EMBL" id="KID56412.1"/>
    </source>
</evidence>
<dbReference type="SUPFAM" id="SSF48208">
    <property type="entry name" value="Six-hairpin glycosidases"/>
    <property type="match status" value="1"/>
</dbReference>
<name>A0A0C1QMX8_9GAMM</name>
<dbReference type="PANTHER" id="PTHR23403:SF1">
    <property type="entry name" value="TREHALASE"/>
    <property type="match status" value="1"/>
</dbReference>
<protein>
    <submittedName>
        <fullName evidence="3">Alpha,alpha-trehalase</fullName>
    </submittedName>
</protein>
<dbReference type="GO" id="GO:0004555">
    <property type="term" value="F:alpha,alpha-trehalase activity"/>
    <property type="evidence" value="ECO:0007669"/>
    <property type="project" value="InterPro"/>
</dbReference>
<evidence type="ECO:0000256" key="2">
    <source>
        <dbReference type="ARBA" id="ARBA00023295"/>
    </source>
</evidence>
<proteinExistence type="predicted"/>
<sequence length="496" mass="57253">MKFEHSRLFKDVQLSGIFNDSKTFADAIPKQSWQAVCDFYEELQPKDLAEFVDVHFEFAQAPELDALDDVSSVQDYIEQLWGRLTRQVCDQNTSSLLSLPKPYVVPGGRFNEIYYWDSYFTALGLMDSGREALVEHMLDNFCSLIGSLGHVPNGNRSYYATRSQPPVTALMVDLLWDKKSSDKQWLKKVTTALRREYDFWMKGQGELSAKNNTHARVVMMPCGGLLNRYWDNEALPRPESYREDLEDAKHLTAQQKLSFYRNIRAACESGWDFSSRWLRDPSDLKTIATTEMVPIDLNALIYFLELQLARCYLALSYHAEYKKLDKRSKSRADLIEQYMWDEQASWYVDYDIANKCQREVQTMAGATALFFNLVKDDGHALRMSKKIMSEFCKVGGLVTTLTETLQQWDSPNGWAPLQWFGVKGLLNYGFEQEAKLIGTRWLHTLESNFAINQCLLEKYNVIELNKKAQGGEYIVQQGFGWTNGVACRLYKLFPDK</sequence>
<gene>
    <name evidence="3" type="ORF">JF50_19575</name>
</gene>
<dbReference type="InterPro" id="IPR012341">
    <property type="entry name" value="6hp_glycosidase-like_sf"/>
</dbReference>
<dbReference type="AlphaFoldDB" id="A0A0C1QMX8"/>
<dbReference type="InterPro" id="IPR008928">
    <property type="entry name" value="6-hairpin_glycosidase_sf"/>
</dbReference>
<dbReference type="Pfam" id="PF01204">
    <property type="entry name" value="Trehalase"/>
    <property type="match status" value="1"/>
</dbReference>
<dbReference type="EMBL" id="JWIC01000007">
    <property type="protein sequence ID" value="KID56412.1"/>
    <property type="molecule type" value="Genomic_DNA"/>
</dbReference>
<dbReference type="GO" id="GO:0005993">
    <property type="term" value="P:trehalose catabolic process"/>
    <property type="evidence" value="ECO:0007669"/>
    <property type="project" value="TreeGrafter"/>
</dbReference>
<dbReference type="OrthoDB" id="106887at2"/>
<keyword evidence="1" id="KW-0378">Hydrolase</keyword>
<dbReference type="RefSeq" id="WP_039610936.1">
    <property type="nucleotide sequence ID" value="NZ_JWIC01000007.1"/>
</dbReference>
<organism evidence="3 4">
    <name type="scientific">Pseudoalteromonas luteoviolacea</name>
    <dbReference type="NCBI Taxonomy" id="43657"/>
    <lineage>
        <taxon>Bacteria</taxon>
        <taxon>Pseudomonadati</taxon>
        <taxon>Pseudomonadota</taxon>
        <taxon>Gammaproteobacteria</taxon>
        <taxon>Alteromonadales</taxon>
        <taxon>Pseudoalteromonadaceae</taxon>
        <taxon>Pseudoalteromonas</taxon>
    </lineage>
</organism>
<dbReference type="Gene3D" id="1.50.10.10">
    <property type="match status" value="1"/>
</dbReference>
<dbReference type="InterPro" id="IPR001661">
    <property type="entry name" value="Glyco_hydro_37"/>
</dbReference>
<dbReference type="PROSITE" id="PS00928">
    <property type="entry name" value="TREHALASE_2"/>
    <property type="match status" value="1"/>
</dbReference>
<dbReference type="PROSITE" id="PS00927">
    <property type="entry name" value="TREHALASE_1"/>
    <property type="match status" value="1"/>
</dbReference>
<dbReference type="PANTHER" id="PTHR23403">
    <property type="entry name" value="TREHALASE"/>
    <property type="match status" value="1"/>
</dbReference>
<dbReference type="Proteomes" id="UP000031327">
    <property type="component" value="Unassembled WGS sequence"/>
</dbReference>
<comment type="caution">
    <text evidence="3">The sequence shown here is derived from an EMBL/GenBank/DDBJ whole genome shotgun (WGS) entry which is preliminary data.</text>
</comment>
<reference evidence="3 4" key="1">
    <citation type="submission" date="2014-12" db="EMBL/GenBank/DDBJ databases">
        <title>Draft Genome Sequence of Pseudoalteromonas luteoviolacea HI1.</title>
        <authorList>
            <person name="Asahina A.Y."/>
            <person name="Hadfield M.G."/>
        </authorList>
    </citation>
    <scope>NUCLEOTIDE SEQUENCE [LARGE SCALE GENOMIC DNA]</scope>
    <source>
        <strain evidence="3 4">HI1</strain>
    </source>
</reference>